<dbReference type="Proteomes" id="UP000637643">
    <property type="component" value="Unassembled WGS sequence"/>
</dbReference>
<dbReference type="RefSeq" id="WP_308424276.1">
    <property type="nucleotide sequence ID" value="NZ_BMKR01000058.1"/>
</dbReference>
<dbReference type="EMBL" id="BMKR01000058">
    <property type="protein sequence ID" value="GGG12792.1"/>
    <property type="molecule type" value="Genomic_DNA"/>
</dbReference>
<reference evidence="2" key="1">
    <citation type="journal article" date="2014" name="Int. J. Syst. Evol. Microbiol.">
        <title>Complete genome sequence of Corynebacterium casei LMG S-19264T (=DSM 44701T), isolated from a smear-ripened cheese.</title>
        <authorList>
            <consortium name="US DOE Joint Genome Institute (JGI-PGF)"/>
            <person name="Walter F."/>
            <person name="Albersmeier A."/>
            <person name="Kalinowski J."/>
            <person name="Ruckert C."/>
        </authorList>
    </citation>
    <scope>NUCLEOTIDE SEQUENCE</scope>
    <source>
        <strain evidence="2">CGMCC 1.16134</strain>
    </source>
</reference>
<evidence type="ECO:0000313" key="2">
    <source>
        <dbReference type="EMBL" id="GGG12792.1"/>
    </source>
</evidence>
<keyword evidence="3" id="KW-1185">Reference proteome</keyword>
<accession>A0A917D835</accession>
<reference evidence="2" key="2">
    <citation type="submission" date="2020-09" db="EMBL/GenBank/DDBJ databases">
        <authorList>
            <person name="Sun Q."/>
            <person name="Zhou Y."/>
        </authorList>
    </citation>
    <scope>NUCLEOTIDE SEQUENCE</scope>
    <source>
        <strain evidence="2">CGMCC 1.16134</strain>
    </source>
</reference>
<evidence type="ECO:0000256" key="1">
    <source>
        <dbReference type="SAM" id="MobiDB-lite"/>
    </source>
</evidence>
<sequence length="124" mass="13831">MKDQPKAEALAAERMQLLAPLLAEGLDPTKAREMKRQICEQTGLSERTLRRYMASYRSEGFTGLKPKGKGRHPSEEAIPSDAWSMRSSCAGRSPAAAWHSSFRFWNGKAGLHPVKSIAARFRND</sequence>
<dbReference type="AlphaFoldDB" id="A0A917D835"/>
<protein>
    <submittedName>
        <fullName evidence="2">Uncharacterized protein</fullName>
    </submittedName>
</protein>
<gene>
    <name evidence="2" type="ORF">GCM10010912_66490</name>
</gene>
<feature type="region of interest" description="Disordered" evidence="1">
    <location>
        <begin position="60"/>
        <end position="80"/>
    </location>
</feature>
<name>A0A917D835_9BACL</name>
<comment type="caution">
    <text evidence="2">The sequence shown here is derived from an EMBL/GenBank/DDBJ whole genome shotgun (WGS) entry which is preliminary data.</text>
</comment>
<proteinExistence type="predicted"/>
<dbReference type="Pfam" id="PF13551">
    <property type="entry name" value="HTH_29"/>
    <property type="match status" value="1"/>
</dbReference>
<organism evidence="2 3">
    <name type="scientific">Paenibacillus albidus</name>
    <dbReference type="NCBI Taxonomy" id="2041023"/>
    <lineage>
        <taxon>Bacteria</taxon>
        <taxon>Bacillati</taxon>
        <taxon>Bacillota</taxon>
        <taxon>Bacilli</taxon>
        <taxon>Bacillales</taxon>
        <taxon>Paenibacillaceae</taxon>
        <taxon>Paenibacillus</taxon>
    </lineage>
</organism>
<evidence type="ECO:0000313" key="3">
    <source>
        <dbReference type="Proteomes" id="UP000637643"/>
    </source>
</evidence>